<reference evidence="2" key="2">
    <citation type="submission" date="2016-02" db="EMBL/GenBank/DDBJ databases">
        <title>Draft genome sequence of five rapidly growing Mycobacterium species.</title>
        <authorList>
            <person name="Katahira K."/>
            <person name="Gotou Y."/>
            <person name="Iida K."/>
            <person name="Ogura Y."/>
            <person name="Hayashi T."/>
        </authorList>
    </citation>
    <scope>NUCLEOTIDE SEQUENCE [LARGE SCALE GENOMIC DNA]</scope>
    <source>
        <strain evidence="2">JCM6362</strain>
    </source>
</reference>
<proteinExistence type="predicted"/>
<sequence>MFEKDTAPVWRDPLSLGWQAHRGLLLLRLRWHASSSRRDERGVTTLLRPSRVLGRLPVRPVLRPRTRTTGHRPE</sequence>
<accession>A0A117ILU2</accession>
<protein>
    <submittedName>
        <fullName evidence="1">Uncharacterized protein</fullName>
    </submittedName>
</protein>
<name>A0A117ILU2_MYCTH</name>
<organism evidence="1 2">
    <name type="scientific">Mycolicibacterium thermoresistibile</name>
    <name type="common">Mycobacterium thermoresistibile</name>
    <dbReference type="NCBI Taxonomy" id="1797"/>
    <lineage>
        <taxon>Bacteria</taxon>
        <taxon>Bacillati</taxon>
        <taxon>Actinomycetota</taxon>
        <taxon>Actinomycetes</taxon>
        <taxon>Mycobacteriales</taxon>
        <taxon>Mycobacteriaceae</taxon>
        <taxon>Mycolicibacterium</taxon>
    </lineage>
</organism>
<dbReference type="AlphaFoldDB" id="A0A117ILU2"/>
<reference evidence="1 2" key="1">
    <citation type="journal article" date="2016" name="Genome Announc.">
        <title>Draft Genome Sequences of Five Rapidly Growing Mycobacterium Species, M. thermoresistibile, M. fortuitum subsp. acetamidolyticum, M. canariasense, M. brisbanense, and M. novocastrense.</title>
        <authorList>
            <person name="Katahira K."/>
            <person name="Ogura Y."/>
            <person name="Gotoh Y."/>
            <person name="Hayashi T."/>
        </authorList>
    </citation>
    <scope>NUCLEOTIDE SEQUENCE [LARGE SCALE GENOMIC DNA]</scope>
    <source>
        <strain evidence="1 2">JCM6362</strain>
    </source>
</reference>
<evidence type="ECO:0000313" key="2">
    <source>
        <dbReference type="Proteomes" id="UP000069654"/>
    </source>
</evidence>
<evidence type="ECO:0000313" key="1">
    <source>
        <dbReference type="EMBL" id="GAT14230.1"/>
    </source>
</evidence>
<dbReference type="EMBL" id="BCTB01000005">
    <property type="protein sequence ID" value="GAT14230.1"/>
    <property type="molecule type" value="Genomic_DNA"/>
</dbReference>
<dbReference type="Proteomes" id="UP000069654">
    <property type="component" value="Unassembled WGS sequence"/>
</dbReference>
<comment type="caution">
    <text evidence="1">The sequence shown here is derived from an EMBL/GenBank/DDBJ whole genome shotgun (WGS) entry which is preliminary data.</text>
</comment>
<gene>
    <name evidence="1" type="ORF">RMCT_1201</name>
</gene>